<keyword evidence="5 18" id="KW-0479">Metal-binding</keyword>
<dbReference type="PROSITE" id="PS51385">
    <property type="entry name" value="YJEF_N"/>
    <property type="match status" value="1"/>
</dbReference>
<proteinExistence type="inferred from homology"/>
<keyword evidence="7 17" id="KW-0067">ATP-binding</keyword>
<dbReference type="GO" id="GO:0046872">
    <property type="term" value="F:metal ion binding"/>
    <property type="evidence" value="ECO:0007669"/>
    <property type="project" value="UniProtKB-UniRule"/>
</dbReference>
<comment type="function">
    <text evidence="14 19">Bifunctional enzyme that catalyzes the epimerization of the S- and R-forms of NAD(P)HX and the dehydration of the S-form of NAD(P)HX at the expense of ADP, which is converted to AMP. This allows the repair of both epimers of NAD(P)HX, a damaged form of NAD(P)H that is a result of enzymatic or heat-dependent hydration.</text>
</comment>
<feature type="binding site" evidence="18">
    <location>
        <position position="58"/>
    </location>
    <ligand>
        <name>K(+)</name>
        <dbReference type="ChEBI" id="CHEBI:29103"/>
    </ligand>
</feature>
<comment type="catalytic activity">
    <reaction evidence="16 17 19">
        <text>(6S)-NADPHX + ADP = AMP + phosphate + NADPH + H(+)</text>
        <dbReference type="Rhea" id="RHEA:32235"/>
        <dbReference type="ChEBI" id="CHEBI:15378"/>
        <dbReference type="ChEBI" id="CHEBI:43474"/>
        <dbReference type="ChEBI" id="CHEBI:57783"/>
        <dbReference type="ChEBI" id="CHEBI:64076"/>
        <dbReference type="ChEBI" id="CHEBI:456215"/>
        <dbReference type="ChEBI" id="CHEBI:456216"/>
        <dbReference type="EC" id="4.2.1.136"/>
    </reaction>
</comment>
<evidence type="ECO:0000256" key="14">
    <source>
        <dbReference type="ARBA" id="ARBA00025153"/>
    </source>
</evidence>
<reference evidence="22 23" key="1">
    <citation type="submission" date="2018-07" db="EMBL/GenBank/DDBJ databases">
        <title>Genomic Encyclopedia of Type Strains, Phase IV (KMG-IV): sequencing the most valuable type-strain genomes for metagenomic binning, comparative biology and taxonomic classification.</title>
        <authorList>
            <person name="Goeker M."/>
        </authorList>
    </citation>
    <scope>NUCLEOTIDE SEQUENCE [LARGE SCALE GENOMIC DNA]</scope>
    <source>
        <strain evidence="22 23">DSM 27696</strain>
    </source>
</reference>
<keyword evidence="9 18" id="KW-0630">Potassium</keyword>
<dbReference type="SUPFAM" id="SSF53613">
    <property type="entry name" value="Ribokinase-like"/>
    <property type="match status" value="1"/>
</dbReference>
<feature type="binding site" evidence="17">
    <location>
        <position position="376"/>
    </location>
    <ligand>
        <name>(6S)-NADPHX</name>
        <dbReference type="ChEBI" id="CHEBI:64076"/>
    </ligand>
</feature>
<dbReference type="GO" id="GO:0046496">
    <property type="term" value="P:nicotinamide nucleotide metabolic process"/>
    <property type="evidence" value="ECO:0007669"/>
    <property type="project" value="UniProtKB-UniRule"/>
</dbReference>
<organism evidence="22 23">
    <name type="scientific">Saliterribacillus persicus</name>
    <dbReference type="NCBI Taxonomy" id="930114"/>
    <lineage>
        <taxon>Bacteria</taxon>
        <taxon>Bacillati</taxon>
        <taxon>Bacillota</taxon>
        <taxon>Bacilli</taxon>
        <taxon>Bacillales</taxon>
        <taxon>Bacillaceae</taxon>
        <taxon>Saliterribacillus</taxon>
    </lineage>
</organism>
<name>A0A368XYG5_9BACI</name>
<keyword evidence="13" id="KW-0511">Multifunctional enzyme</keyword>
<evidence type="ECO:0000256" key="13">
    <source>
        <dbReference type="ARBA" id="ARBA00023268"/>
    </source>
</evidence>
<comment type="function">
    <text evidence="17">Catalyzes the dehydration of the S-form of NAD(P)HX at the expense of ADP, which is converted to AMP. Together with NAD(P)HX epimerase, which catalyzes the epimerization of the S- and R-forms, the enzyme allows the repair of both epimers of NAD(P)HX, a damaged form of NAD(P)H that is a result of enzymatic or heat-dependent hydration.</text>
</comment>
<evidence type="ECO:0000313" key="22">
    <source>
        <dbReference type="EMBL" id="RCW73033.1"/>
    </source>
</evidence>
<dbReference type="GO" id="GO:0052856">
    <property type="term" value="F:NAD(P)HX epimerase activity"/>
    <property type="evidence" value="ECO:0007669"/>
    <property type="project" value="UniProtKB-UniRule"/>
</dbReference>
<comment type="catalytic activity">
    <reaction evidence="2 18 19">
        <text>(6R)-NADPHX = (6S)-NADPHX</text>
        <dbReference type="Rhea" id="RHEA:32227"/>
        <dbReference type="ChEBI" id="CHEBI:64076"/>
        <dbReference type="ChEBI" id="CHEBI:64077"/>
        <dbReference type="EC" id="5.1.99.6"/>
    </reaction>
</comment>
<comment type="cofactor">
    <cofactor evidence="18 19">
        <name>K(+)</name>
        <dbReference type="ChEBI" id="CHEBI:29103"/>
    </cofactor>
    <text evidence="18 19">Binds 1 potassium ion per subunit.</text>
</comment>
<keyword evidence="6 17" id="KW-0547">Nucleotide-binding</keyword>
<feature type="binding site" evidence="17">
    <location>
        <position position="326"/>
    </location>
    <ligand>
        <name>(6S)-NADPHX</name>
        <dbReference type="ChEBI" id="CHEBI:64076"/>
    </ligand>
</feature>
<comment type="catalytic activity">
    <reaction evidence="1 18 19">
        <text>(6R)-NADHX = (6S)-NADHX</text>
        <dbReference type="Rhea" id="RHEA:32215"/>
        <dbReference type="ChEBI" id="CHEBI:64074"/>
        <dbReference type="ChEBI" id="CHEBI:64075"/>
        <dbReference type="EC" id="5.1.99.6"/>
    </reaction>
</comment>
<comment type="cofactor">
    <cofactor evidence="17">
        <name>Mg(2+)</name>
        <dbReference type="ChEBI" id="CHEBI:18420"/>
    </cofactor>
</comment>
<keyword evidence="11 18" id="KW-0413">Isomerase</keyword>
<dbReference type="AlphaFoldDB" id="A0A368XYG5"/>
<dbReference type="PROSITE" id="PS01050">
    <property type="entry name" value="YJEF_C_2"/>
    <property type="match status" value="1"/>
</dbReference>
<keyword evidence="23" id="KW-1185">Reference proteome</keyword>
<comment type="catalytic activity">
    <reaction evidence="15 17 19">
        <text>(6S)-NADHX + ADP = AMP + phosphate + NADH + H(+)</text>
        <dbReference type="Rhea" id="RHEA:32223"/>
        <dbReference type="ChEBI" id="CHEBI:15378"/>
        <dbReference type="ChEBI" id="CHEBI:43474"/>
        <dbReference type="ChEBI" id="CHEBI:57945"/>
        <dbReference type="ChEBI" id="CHEBI:64074"/>
        <dbReference type="ChEBI" id="CHEBI:456215"/>
        <dbReference type="ChEBI" id="CHEBI:456216"/>
        <dbReference type="EC" id="4.2.1.136"/>
    </reaction>
</comment>
<evidence type="ECO:0000256" key="9">
    <source>
        <dbReference type="ARBA" id="ARBA00022958"/>
    </source>
</evidence>
<evidence type="ECO:0000256" key="19">
    <source>
        <dbReference type="PIRNR" id="PIRNR017184"/>
    </source>
</evidence>
<gene>
    <name evidence="18" type="primary">nnrE</name>
    <name evidence="17" type="synonym">nnrD</name>
    <name evidence="22" type="ORF">DFR57_10427</name>
</gene>
<dbReference type="EMBL" id="QPJJ01000004">
    <property type="protein sequence ID" value="RCW73033.1"/>
    <property type="molecule type" value="Genomic_DNA"/>
</dbReference>
<dbReference type="SUPFAM" id="SSF64153">
    <property type="entry name" value="YjeF N-terminal domain-like"/>
    <property type="match status" value="1"/>
</dbReference>
<dbReference type="OrthoDB" id="9806925at2"/>
<comment type="similarity">
    <text evidence="4 19">In the C-terminal section; belongs to the NnrD/CARKD family.</text>
</comment>
<dbReference type="NCBIfam" id="TIGR00196">
    <property type="entry name" value="yjeF_cterm"/>
    <property type="match status" value="1"/>
</dbReference>
<comment type="subunit">
    <text evidence="17">Homotetramer.</text>
</comment>
<evidence type="ECO:0000256" key="18">
    <source>
        <dbReference type="HAMAP-Rule" id="MF_01966"/>
    </source>
</evidence>
<evidence type="ECO:0000259" key="20">
    <source>
        <dbReference type="PROSITE" id="PS51383"/>
    </source>
</evidence>
<evidence type="ECO:0000256" key="3">
    <source>
        <dbReference type="ARBA" id="ARBA00006001"/>
    </source>
</evidence>
<dbReference type="GO" id="GO:0110051">
    <property type="term" value="P:metabolite repair"/>
    <property type="evidence" value="ECO:0007669"/>
    <property type="project" value="TreeGrafter"/>
</dbReference>
<keyword evidence="10 17" id="KW-0520">NAD</keyword>
<dbReference type="CDD" id="cd01171">
    <property type="entry name" value="YXKO-related"/>
    <property type="match status" value="1"/>
</dbReference>
<feature type="binding site" evidence="18">
    <location>
        <begin position="57"/>
        <end position="61"/>
    </location>
    <ligand>
        <name>(6S)-NADPHX</name>
        <dbReference type="ChEBI" id="CHEBI:64076"/>
    </ligand>
</feature>
<evidence type="ECO:0000256" key="4">
    <source>
        <dbReference type="ARBA" id="ARBA00009524"/>
    </source>
</evidence>
<evidence type="ECO:0000256" key="10">
    <source>
        <dbReference type="ARBA" id="ARBA00023027"/>
    </source>
</evidence>
<dbReference type="GO" id="GO:0052855">
    <property type="term" value="F:ADP-dependent NAD(P)H-hydrate dehydratase activity"/>
    <property type="evidence" value="ECO:0007669"/>
    <property type="project" value="UniProtKB-UniRule"/>
</dbReference>
<dbReference type="RefSeq" id="WP_114352143.1">
    <property type="nucleotide sequence ID" value="NZ_QPJJ01000004.1"/>
</dbReference>
<dbReference type="NCBIfam" id="TIGR00197">
    <property type="entry name" value="yjeF_nterm"/>
    <property type="match status" value="1"/>
</dbReference>
<comment type="similarity">
    <text evidence="17">Belongs to the NnrD/CARKD family.</text>
</comment>
<comment type="caution">
    <text evidence="22">The sequence shown here is derived from an EMBL/GenBank/DDBJ whole genome shotgun (WGS) entry which is preliminary data.</text>
</comment>
<evidence type="ECO:0000256" key="5">
    <source>
        <dbReference type="ARBA" id="ARBA00022723"/>
    </source>
</evidence>
<sequence>MRIVTAEEMYKIDQYAIQCGGITGEMLMENAGRSITKEVIKNLKKEDKVAVLVGGGNNGGDGFVIARTLLNLAYDVALFQLVPNKKITNEALYHKNLFENYGGKVQVVETASELEKFIPKADVLVDAILGIGVKGAIREPVRSMIEVVNNHNAFVIAVDLPSGLPADEGFELDVAIEANSTYIIEACKQSVFIESYAPYYGEWEVVEIGIPVKAYEAFPKSSVWDAEDLKATFPKRNTFAHKGSQGKAVIIGGQLTMPGSMALTAGASLKAGAGLVTVATIPEIIPIVASKVTEATYFSLKSDAGILVESDLPDMNGYDAIALGMGMGRNSKSEALSYKVLHEKAPIVVDADGLYHLKQFLGVLKERTSETVLTPHPGEMAMLLDCEIKDVKKSPFALSKKFATEYGVYLVLKGKYTVITSPCGEQTVSMTGNAGLAKGGSGDVLSGILLTFLMQHGSIFDAINNSCFIHGKAADLLIEDSHTTTDLLASDVIEGLPRVFCTFI</sequence>
<dbReference type="Proteomes" id="UP000252585">
    <property type="component" value="Unassembled WGS sequence"/>
</dbReference>
<evidence type="ECO:0000256" key="6">
    <source>
        <dbReference type="ARBA" id="ARBA00022741"/>
    </source>
</evidence>
<dbReference type="EC" id="5.1.99.6" evidence="19"/>
<dbReference type="InterPro" id="IPR029056">
    <property type="entry name" value="Ribokinase-like"/>
</dbReference>
<dbReference type="InterPro" id="IPR030677">
    <property type="entry name" value="Nnr"/>
</dbReference>
<feature type="domain" description="YjeF N-terminal" evidence="21">
    <location>
        <begin position="9"/>
        <end position="216"/>
    </location>
</feature>
<feature type="binding site" evidence="17">
    <location>
        <position position="442"/>
    </location>
    <ligand>
        <name>AMP</name>
        <dbReference type="ChEBI" id="CHEBI:456215"/>
    </ligand>
</feature>
<dbReference type="HAMAP" id="MF_01965">
    <property type="entry name" value="NADHX_dehydratase"/>
    <property type="match status" value="1"/>
</dbReference>
<comment type="similarity">
    <text evidence="18">Belongs to the NnrE/AIBP family.</text>
</comment>
<dbReference type="PANTHER" id="PTHR12592:SF0">
    <property type="entry name" value="ATP-DEPENDENT (S)-NAD(P)H-HYDRATE DEHYDRATASE"/>
    <property type="match status" value="1"/>
</dbReference>
<dbReference type="GO" id="GO:0005524">
    <property type="term" value="F:ATP binding"/>
    <property type="evidence" value="ECO:0007669"/>
    <property type="project" value="UniProtKB-UniRule"/>
</dbReference>
<evidence type="ECO:0000256" key="16">
    <source>
        <dbReference type="ARBA" id="ARBA00049209"/>
    </source>
</evidence>
<dbReference type="PROSITE" id="PS51383">
    <property type="entry name" value="YJEF_C_3"/>
    <property type="match status" value="1"/>
</dbReference>
<protein>
    <recommendedName>
        <fullName evidence="19">Bifunctional NAD(P)H-hydrate repair enzyme</fullName>
    </recommendedName>
    <alternativeName>
        <fullName evidence="19">Nicotinamide nucleotide repair protein</fullName>
    </alternativeName>
    <domain>
        <recommendedName>
            <fullName evidence="19">ADP-dependent (S)-NAD(P)H-hydrate dehydratase</fullName>
            <ecNumber evidence="19">4.2.1.136</ecNumber>
        </recommendedName>
        <alternativeName>
            <fullName evidence="19">ADP-dependent NAD(P)HX dehydratase</fullName>
        </alternativeName>
    </domain>
    <domain>
        <recommendedName>
            <fullName evidence="19">NAD(P)H-hydrate epimerase</fullName>
            <ecNumber evidence="19">5.1.99.6</ecNumber>
        </recommendedName>
    </domain>
</protein>
<keyword evidence="8 17" id="KW-0521">NADP</keyword>
<dbReference type="PIRSF" id="PIRSF017184">
    <property type="entry name" value="Nnr"/>
    <property type="match status" value="1"/>
</dbReference>
<evidence type="ECO:0000259" key="21">
    <source>
        <dbReference type="PROSITE" id="PS51385"/>
    </source>
</evidence>
<evidence type="ECO:0000256" key="15">
    <source>
        <dbReference type="ARBA" id="ARBA00048238"/>
    </source>
</evidence>
<evidence type="ECO:0000256" key="8">
    <source>
        <dbReference type="ARBA" id="ARBA00022857"/>
    </source>
</evidence>
<feature type="binding site" evidence="18">
    <location>
        <begin position="130"/>
        <end position="136"/>
    </location>
    <ligand>
        <name>(6S)-NADPHX</name>
        <dbReference type="ChEBI" id="CHEBI:64076"/>
    </ligand>
</feature>
<feature type="binding site" evidence="17">
    <location>
        <begin position="413"/>
        <end position="417"/>
    </location>
    <ligand>
        <name>AMP</name>
        <dbReference type="ChEBI" id="CHEBI:456215"/>
    </ligand>
</feature>
<dbReference type="PANTHER" id="PTHR12592">
    <property type="entry name" value="ATP-DEPENDENT (S)-NAD(P)H-HYDRATE DEHYDRATASE FAMILY MEMBER"/>
    <property type="match status" value="1"/>
</dbReference>
<evidence type="ECO:0000256" key="2">
    <source>
        <dbReference type="ARBA" id="ARBA00000909"/>
    </source>
</evidence>
<evidence type="ECO:0000256" key="12">
    <source>
        <dbReference type="ARBA" id="ARBA00023239"/>
    </source>
</evidence>
<evidence type="ECO:0000256" key="17">
    <source>
        <dbReference type="HAMAP-Rule" id="MF_01965"/>
    </source>
</evidence>
<dbReference type="HAMAP" id="MF_01966">
    <property type="entry name" value="NADHX_epimerase"/>
    <property type="match status" value="1"/>
</dbReference>
<dbReference type="InterPro" id="IPR004443">
    <property type="entry name" value="YjeF_N_dom"/>
</dbReference>
<dbReference type="InterPro" id="IPR017953">
    <property type="entry name" value="Carbohydrate_kinase_pred_CS"/>
</dbReference>
<feature type="binding site" evidence="17">
    <location>
        <position position="443"/>
    </location>
    <ligand>
        <name>(6S)-NADPHX</name>
        <dbReference type="ChEBI" id="CHEBI:64076"/>
    </ligand>
</feature>
<evidence type="ECO:0000256" key="1">
    <source>
        <dbReference type="ARBA" id="ARBA00000013"/>
    </source>
</evidence>
<dbReference type="Gene3D" id="3.40.1190.20">
    <property type="match status" value="1"/>
</dbReference>
<comment type="caution">
    <text evidence="17">Lacks conserved residue(s) required for the propagation of feature annotation.</text>
</comment>
<dbReference type="EC" id="4.2.1.136" evidence="19"/>
<feature type="binding site" evidence="18">
    <location>
        <position position="159"/>
    </location>
    <ligand>
        <name>(6S)-NADPHX</name>
        <dbReference type="ChEBI" id="CHEBI:64076"/>
    </ligand>
</feature>
<feature type="binding site" evidence="18">
    <location>
        <position position="126"/>
    </location>
    <ligand>
        <name>K(+)</name>
        <dbReference type="ChEBI" id="CHEBI:29103"/>
    </ligand>
</feature>
<feature type="domain" description="YjeF C-terminal" evidence="20">
    <location>
        <begin position="225"/>
        <end position="503"/>
    </location>
</feature>
<evidence type="ECO:0000256" key="11">
    <source>
        <dbReference type="ARBA" id="ARBA00023235"/>
    </source>
</evidence>
<comment type="similarity">
    <text evidence="3 19">In the N-terminal section; belongs to the NnrE/AIBP family.</text>
</comment>
<feature type="binding site" evidence="18">
    <location>
        <position position="162"/>
    </location>
    <ligand>
        <name>K(+)</name>
        <dbReference type="ChEBI" id="CHEBI:29103"/>
    </ligand>
</feature>
<dbReference type="InterPro" id="IPR036652">
    <property type="entry name" value="YjeF_N_dom_sf"/>
</dbReference>
<keyword evidence="12 17" id="KW-0456">Lyase</keyword>
<dbReference type="Pfam" id="PF01256">
    <property type="entry name" value="Carb_kinase"/>
    <property type="match status" value="1"/>
</dbReference>
<comment type="function">
    <text evidence="18">Catalyzes the epimerization of the S- and R-forms of NAD(P)HX, a damaged form of NAD(P)H that is a result of enzymatic or heat-dependent hydration. This is a prerequisite for the S-specific NAD(P)H-hydrate dehydratase to allow the repair of both epimers of NAD(P)HX.</text>
</comment>
<dbReference type="Gene3D" id="3.40.50.10260">
    <property type="entry name" value="YjeF N-terminal domain"/>
    <property type="match status" value="1"/>
</dbReference>
<dbReference type="Pfam" id="PF03853">
    <property type="entry name" value="YjeF_N"/>
    <property type="match status" value="1"/>
</dbReference>
<evidence type="ECO:0000313" key="23">
    <source>
        <dbReference type="Proteomes" id="UP000252585"/>
    </source>
</evidence>
<accession>A0A368XYG5</accession>
<evidence type="ECO:0000256" key="7">
    <source>
        <dbReference type="ARBA" id="ARBA00022840"/>
    </source>
</evidence>
<dbReference type="InterPro" id="IPR000631">
    <property type="entry name" value="CARKD"/>
</dbReference>